<dbReference type="EMBL" id="FODS01000018">
    <property type="protein sequence ID" value="SEO98436.1"/>
    <property type="molecule type" value="Genomic_DNA"/>
</dbReference>
<organism evidence="1 2">
    <name type="scientific">Salinihabitans flavidus</name>
    <dbReference type="NCBI Taxonomy" id="569882"/>
    <lineage>
        <taxon>Bacteria</taxon>
        <taxon>Pseudomonadati</taxon>
        <taxon>Pseudomonadota</taxon>
        <taxon>Alphaproteobacteria</taxon>
        <taxon>Rhodobacterales</taxon>
        <taxon>Roseobacteraceae</taxon>
        <taxon>Salinihabitans</taxon>
    </lineage>
</organism>
<protein>
    <submittedName>
        <fullName evidence="1">4-hydroxybenzoyl-CoA thioesterase</fullName>
    </submittedName>
</protein>
<evidence type="ECO:0000313" key="1">
    <source>
        <dbReference type="EMBL" id="SEO98436.1"/>
    </source>
</evidence>
<dbReference type="InterPro" id="IPR029069">
    <property type="entry name" value="HotDog_dom_sf"/>
</dbReference>
<gene>
    <name evidence="1" type="ORF">SAMN04490248_11844</name>
</gene>
<dbReference type="CDD" id="cd00586">
    <property type="entry name" value="4HBT"/>
    <property type="match status" value="1"/>
</dbReference>
<dbReference type="Gene3D" id="3.10.129.10">
    <property type="entry name" value="Hotdog Thioesterase"/>
    <property type="match status" value="1"/>
</dbReference>
<reference evidence="1 2" key="1">
    <citation type="submission" date="2016-10" db="EMBL/GenBank/DDBJ databases">
        <authorList>
            <person name="de Groot N.N."/>
        </authorList>
    </citation>
    <scope>NUCLEOTIDE SEQUENCE [LARGE SCALE GENOMIC DNA]</scope>
    <source>
        <strain evidence="1 2">DSM 27842</strain>
    </source>
</reference>
<accession>A0A1H8U5V3</accession>
<dbReference type="SUPFAM" id="SSF54637">
    <property type="entry name" value="Thioesterase/thiol ester dehydrase-isomerase"/>
    <property type="match status" value="1"/>
</dbReference>
<dbReference type="Proteomes" id="UP000198893">
    <property type="component" value="Unassembled WGS sequence"/>
</dbReference>
<dbReference type="OrthoDB" id="7204167at2"/>
<dbReference type="Pfam" id="PF13279">
    <property type="entry name" value="4HBT_2"/>
    <property type="match status" value="1"/>
</dbReference>
<dbReference type="AlphaFoldDB" id="A0A1H8U5V3"/>
<dbReference type="RefSeq" id="WP_093119488.1">
    <property type="nucleotide sequence ID" value="NZ_FODS01000018.1"/>
</dbReference>
<proteinExistence type="predicted"/>
<keyword evidence="2" id="KW-1185">Reference proteome</keyword>
<dbReference type="STRING" id="569882.SAMN04490248_11844"/>
<sequence>MAFTMPQKLLFKHCDPAGIAFYPRYFEMMNDCVELFFDHIGHPFEEIIRTAGVPTARIEAQFTAPSRHGDRLEITLRATSLGRSSLGLTFAALCGEEVRFRASSTLVYVTQQGRPQSWSDTLRAALTPHVEGKN</sequence>
<name>A0A1H8U5V3_9RHOB</name>
<evidence type="ECO:0000313" key="2">
    <source>
        <dbReference type="Proteomes" id="UP000198893"/>
    </source>
</evidence>